<dbReference type="GO" id="GO:0008013">
    <property type="term" value="F:beta-catenin binding"/>
    <property type="evidence" value="ECO:0007669"/>
    <property type="project" value="TreeGrafter"/>
</dbReference>
<feature type="non-terminal residue" evidence="4">
    <location>
        <position position="444"/>
    </location>
</feature>
<dbReference type="InterPro" id="IPR036723">
    <property type="entry name" value="Alpha-catenin/vinculin-like_sf"/>
</dbReference>
<dbReference type="Gene3D" id="1.20.120.810">
    <property type="entry name" value="Vinculin, Vh2 four-helix bundle"/>
    <property type="match status" value="2"/>
</dbReference>
<proteinExistence type="inferred from homology"/>
<sequence length="444" mass="49067">MKYISGKALYSSYRHSAICYGKPNAGVLQNTMRIKLLDSILTFHSAYTTVWEMLLLINSQEHNEMHVCMNSVLLVPDVKGSSKLGILPVISEIKPWRGARTPANNVFINTADVIVVQVEPGATNMTAPVSCSLVSQGLLIPRKQNWTSWEMDRFWTIILCQACRTSQEQINPKPAFAAESQVLPREIEKHNFLTAIEISARKMIKSELLLLCLPSSECLAAASKDPIVVQKTFPSVRHTVLYEADKKERGNALNTAIDNMCKKTRDLRRQLRKAIIDHISDSFMDTTVPLLVLTEAAKRDGDIHNTAVANLACSVSTNEEGINIVQTAANHLETLCPQGDSVGTSKAEQLVLMNLVLVKESNLLPSGFCIFFPLSIYLSLGQVINAAVALAAKPKSQVVKNNMEMYKATWENHIRVLTEAVDDITSIDDFLGVSASLEKKTAKD</sequence>
<dbReference type="GO" id="GO:0005916">
    <property type="term" value="C:fascia adherens"/>
    <property type="evidence" value="ECO:0007669"/>
    <property type="project" value="TreeGrafter"/>
</dbReference>
<reference evidence="4 5" key="1">
    <citation type="journal article" date="2013" name="Proc. Natl. Acad. Sci. U.S.A.">
        <title>The king cobra genome reveals dynamic gene evolution and adaptation in the snake venom system.</title>
        <authorList>
            <person name="Vonk F.J."/>
            <person name="Casewell N.R."/>
            <person name="Henkel C.V."/>
            <person name="Heimberg A.M."/>
            <person name="Jansen H.J."/>
            <person name="McCleary R.J."/>
            <person name="Kerkkamp H.M."/>
            <person name="Vos R.A."/>
            <person name="Guerreiro I."/>
            <person name="Calvete J.J."/>
            <person name="Wuster W."/>
            <person name="Woods A.E."/>
            <person name="Logan J.M."/>
            <person name="Harrison R.A."/>
            <person name="Castoe T.A."/>
            <person name="de Koning A.P."/>
            <person name="Pollock D.D."/>
            <person name="Yandell M."/>
            <person name="Calderon D."/>
            <person name="Renjifo C."/>
            <person name="Currier R.B."/>
            <person name="Salgado D."/>
            <person name="Pla D."/>
            <person name="Sanz L."/>
            <person name="Hyder A.S."/>
            <person name="Ribeiro J.M."/>
            <person name="Arntzen J.W."/>
            <person name="van den Thillart G.E."/>
            <person name="Boetzer M."/>
            <person name="Pirovano W."/>
            <person name="Dirks R.P."/>
            <person name="Spaink H.P."/>
            <person name="Duboule D."/>
            <person name="McGlinn E."/>
            <person name="Kini R.M."/>
            <person name="Richardson M.K."/>
        </authorList>
    </citation>
    <scope>NUCLEOTIDE SEQUENCE</scope>
    <source>
        <tissue evidence="4">Blood</tissue>
    </source>
</reference>
<dbReference type="PANTHER" id="PTHR18914">
    <property type="entry name" value="ALPHA CATENIN"/>
    <property type="match status" value="1"/>
</dbReference>
<dbReference type="InterPro" id="IPR006077">
    <property type="entry name" value="Vinculin/catenin"/>
</dbReference>
<organism evidence="4 5">
    <name type="scientific">Ophiophagus hannah</name>
    <name type="common">King cobra</name>
    <name type="synonym">Naja hannah</name>
    <dbReference type="NCBI Taxonomy" id="8665"/>
    <lineage>
        <taxon>Eukaryota</taxon>
        <taxon>Metazoa</taxon>
        <taxon>Chordata</taxon>
        <taxon>Craniata</taxon>
        <taxon>Vertebrata</taxon>
        <taxon>Euteleostomi</taxon>
        <taxon>Lepidosauria</taxon>
        <taxon>Squamata</taxon>
        <taxon>Bifurcata</taxon>
        <taxon>Unidentata</taxon>
        <taxon>Episquamata</taxon>
        <taxon>Toxicofera</taxon>
        <taxon>Serpentes</taxon>
        <taxon>Colubroidea</taxon>
        <taxon>Elapidae</taxon>
        <taxon>Elapinae</taxon>
        <taxon>Ophiophagus</taxon>
    </lineage>
</organism>
<protein>
    <recommendedName>
        <fullName evidence="6">Catenin alpha-2</fullName>
    </recommendedName>
</protein>
<gene>
    <name evidence="4" type="ORF">L345_07798</name>
</gene>
<dbReference type="GO" id="GO:0051015">
    <property type="term" value="F:actin filament binding"/>
    <property type="evidence" value="ECO:0007669"/>
    <property type="project" value="InterPro"/>
</dbReference>
<accession>V8NXX2</accession>
<evidence type="ECO:0000256" key="1">
    <source>
        <dbReference type="ARBA" id="ARBA00004496"/>
    </source>
</evidence>
<comment type="similarity">
    <text evidence="2">Belongs to the vinculin/alpha-catenin family.</text>
</comment>
<dbReference type="Proteomes" id="UP000018936">
    <property type="component" value="Unassembled WGS sequence"/>
</dbReference>
<evidence type="ECO:0000256" key="2">
    <source>
        <dbReference type="ARBA" id="ARBA00008376"/>
    </source>
</evidence>
<dbReference type="GO" id="GO:0005912">
    <property type="term" value="C:adherens junction"/>
    <property type="evidence" value="ECO:0007669"/>
    <property type="project" value="TreeGrafter"/>
</dbReference>
<dbReference type="EMBL" id="AZIM01001562">
    <property type="protein sequence ID" value="ETE66422.1"/>
    <property type="molecule type" value="Genomic_DNA"/>
</dbReference>
<keyword evidence="3" id="KW-0963">Cytoplasm</keyword>
<dbReference type="AlphaFoldDB" id="V8NXX2"/>
<evidence type="ECO:0000313" key="4">
    <source>
        <dbReference type="EMBL" id="ETE66422.1"/>
    </source>
</evidence>
<evidence type="ECO:0000313" key="5">
    <source>
        <dbReference type="Proteomes" id="UP000018936"/>
    </source>
</evidence>
<dbReference type="GO" id="GO:0016477">
    <property type="term" value="P:cell migration"/>
    <property type="evidence" value="ECO:0007669"/>
    <property type="project" value="TreeGrafter"/>
</dbReference>
<dbReference type="GO" id="GO:0098609">
    <property type="term" value="P:cell-cell adhesion"/>
    <property type="evidence" value="ECO:0007669"/>
    <property type="project" value="TreeGrafter"/>
</dbReference>
<evidence type="ECO:0000256" key="3">
    <source>
        <dbReference type="ARBA" id="ARBA00022490"/>
    </source>
</evidence>
<comment type="subcellular location">
    <subcellularLocation>
        <location evidence="1">Cytoplasm</location>
    </subcellularLocation>
</comment>
<dbReference type="Pfam" id="PF01044">
    <property type="entry name" value="Vinculin"/>
    <property type="match status" value="2"/>
</dbReference>
<dbReference type="GO" id="GO:0005737">
    <property type="term" value="C:cytoplasm"/>
    <property type="evidence" value="ECO:0007669"/>
    <property type="project" value="UniProtKB-SubCell"/>
</dbReference>
<dbReference type="OrthoDB" id="6376697at2759"/>
<feature type="non-terminal residue" evidence="4">
    <location>
        <position position="1"/>
    </location>
</feature>
<dbReference type="PANTHER" id="PTHR18914:SF21">
    <property type="entry name" value="CATENIN ALPHA-3"/>
    <property type="match status" value="1"/>
</dbReference>
<evidence type="ECO:0008006" key="6">
    <source>
        <dbReference type="Google" id="ProtNLM"/>
    </source>
</evidence>
<dbReference type="SUPFAM" id="SSF47220">
    <property type="entry name" value="alpha-catenin/vinculin-like"/>
    <property type="match status" value="2"/>
</dbReference>
<comment type="caution">
    <text evidence="4">The sequence shown here is derived from an EMBL/GenBank/DDBJ whole genome shotgun (WGS) entry which is preliminary data.</text>
</comment>
<keyword evidence="5" id="KW-1185">Reference proteome</keyword>
<name>V8NXX2_OPHHA</name>